<gene>
    <name evidence="1" type="primary">tnp</name>
</gene>
<protein>
    <submittedName>
        <fullName evidence="1">Transposase</fullName>
    </submittedName>
</protein>
<sequence length="83" mass="9215">MLDCGDREALHWAVSSGGFGSETVQDIMLGMVEHCFGNGLPISLVEWLTYNGSCYRANETCQFVRMLGVEPKTRRCGVRRVTA</sequence>
<proteinExistence type="predicted"/>
<geneLocation type="plasmid" evidence="1">
    <name>pSvP1_F</name>
</geneLocation>
<keyword evidence="1" id="KW-0614">Plasmid</keyword>
<organism evidence="1">
    <name type="scientific">Escherichia coli</name>
    <dbReference type="NCBI Taxonomy" id="562"/>
    <lineage>
        <taxon>Bacteria</taxon>
        <taxon>Pseudomonadati</taxon>
        <taxon>Pseudomonadota</taxon>
        <taxon>Gammaproteobacteria</taxon>
        <taxon>Enterobacterales</taxon>
        <taxon>Enterobacteriaceae</taxon>
        <taxon>Escherichia</taxon>
    </lineage>
</organism>
<evidence type="ECO:0000313" key="1">
    <source>
        <dbReference type="EMBL" id="QHW11080.1"/>
    </source>
</evidence>
<accession>A0A6G5ZX78</accession>
<reference evidence="1" key="1">
    <citation type="journal article" date="2019" name="Sci. Rep.">
        <title>Diversity of P1 phage-like elements in multidrug resistant Escherichia coli.</title>
        <authorList>
            <person name="Venturini C."/>
            <person name="Zingali T."/>
            <person name="Wyrsch E.R."/>
            <person name="Bowring B."/>
            <person name="Iredell J."/>
            <person name="Partridge S.R."/>
            <person name="Djordjevic S.P."/>
        </authorList>
    </citation>
    <scope>NUCLEOTIDE SEQUENCE</scope>
    <source>
        <strain evidence="1">SvETEC</strain>
        <plasmid evidence="1">pSvP1_F</plasmid>
    </source>
</reference>
<dbReference type="EMBL" id="MN510446">
    <property type="protein sequence ID" value="QHW11080.1"/>
    <property type="molecule type" value="Genomic_DNA"/>
</dbReference>
<name>A0A6G5ZX78_ECOLX</name>
<reference evidence="1" key="2">
    <citation type="submission" date="2019-09" db="EMBL/GenBank/DDBJ databases">
        <authorList>
            <person name="Wyrsch E."/>
            <person name="Liu M.Y."/>
            <person name="Djordjevic S.P."/>
        </authorList>
    </citation>
    <scope>NUCLEOTIDE SEQUENCE</scope>
    <source>
        <strain evidence="1">SvETEC</strain>
        <plasmid evidence="1">pSvP1_F</plasmid>
    </source>
</reference>
<dbReference type="AlphaFoldDB" id="A0A6G5ZX78"/>